<comment type="caution">
    <text evidence="2">The sequence shown here is derived from an EMBL/GenBank/DDBJ whole genome shotgun (WGS) entry which is preliminary data.</text>
</comment>
<dbReference type="InterPro" id="IPR014995">
    <property type="entry name" value="DUF1844"/>
</dbReference>
<dbReference type="Proteomes" id="UP000563426">
    <property type="component" value="Unassembled WGS sequence"/>
</dbReference>
<name>A0A3A8IMJ0_9BACT</name>
<dbReference type="RefSeq" id="WP_120525620.1">
    <property type="nucleotide sequence ID" value="NZ_JABFJV010000558.1"/>
</dbReference>
<evidence type="ECO:0000313" key="3">
    <source>
        <dbReference type="Proteomes" id="UP000563426"/>
    </source>
</evidence>
<accession>A0A3A8IMJ0</accession>
<evidence type="ECO:0000256" key="1">
    <source>
        <dbReference type="SAM" id="MobiDB-lite"/>
    </source>
</evidence>
<dbReference type="OrthoDB" id="9799618at2"/>
<protein>
    <submittedName>
        <fullName evidence="2">DUF1844 domain-containing protein</fullName>
    </submittedName>
</protein>
<organism evidence="2 3">
    <name type="scientific">Corallococcus exercitus</name>
    <dbReference type="NCBI Taxonomy" id="2316736"/>
    <lineage>
        <taxon>Bacteria</taxon>
        <taxon>Pseudomonadati</taxon>
        <taxon>Myxococcota</taxon>
        <taxon>Myxococcia</taxon>
        <taxon>Myxococcales</taxon>
        <taxon>Cystobacterineae</taxon>
        <taxon>Myxococcaceae</taxon>
        <taxon>Corallococcus</taxon>
    </lineage>
</organism>
<evidence type="ECO:0000313" key="2">
    <source>
        <dbReference type="EMBL" id="NOK39716.1"/>
    </source>
</evidence>
<dbReference type="AlphaFoldDB" id="A0A3A8IMJ0"/>
<feature type="region of interest" description="Disordered" evidence="1">
    <location>
        <begin position="1"/>
        <end position="23"/>
    </location>
</feature>
<dbReference type="Pfam" id="PF08899">
    <property type="entry name" value="DUF1844"/>
    <property type="match status" value="1"/>
</dbReference>
<dbReference type="EMBL" id="JABFJV010000558">
    <property type="protein sequence ID" value="NOK39716.1"/>
    <property type="molecule type" value="Genomic_DNA"/>
</dbReference>
<keyword evidence="3" id="KW-1185">Reference proteome</keyword>
<reference evidence="2 3" key="1">
    <citation type="submission" date="2020-05" db="EMBL/GenBank/DDBJ databases">
        <authorList>
            <person name="Whitworth D."/>
        </authorList>
    </citation>
    <scope>NUCLEOTIDE SEQUENCE [LARGE SCALE GENOMIC DNA]</scope>
    <source>
        <strain evidence="2 3">AB043B</strain>
    </source>
</reference>
<gene>
    <name evidence="2" type="ORF">HMI49_41795</name>
</gene>
<proteinExistence type="predicted"/>
<sequence length="103" mass="11234">MSPSEKRGETFVMTGEASPASEESLSFSTFIVGLGSAVLIHMGGAPNPETGRVEKDLPAARQNLDLLAMLREKTRGNLTAEEEKLVDNLLSDLRLRYVEASRK</sequence>